<accession>A0A5E4SFY4</accession>
<keyword evidence="2" id="KW-0472">Membrane</keyword>
<keyword evidence="2" id="KW-0812">Transmembrane</keyword>
<dbReference type="AlphaFoldDB" id="A0A5E4SFY4"/>
<evidence type="ECO:0000256" key="1">
    <source>
        <dbReference type="SAM" id="MobiDB-lite"/>
    </source>
</evidence>
<evidence type="ECO:0008006" key="5">
    <source>
        <dbReference type="Google" id="ProtNLM"/>
    </source>
</evidence>
<sequence>MQSAIRMLGWWRQPACRLTAGVPEHHSRSSDRIDREPSMTTRRALLALFTATATAGLAGISTFVQAQGGPQTLPSGPGRPGGRPPGNGGGRPPGHGGRPPGHGGRPPGHGGRPPIHGRPPPRPPFPAPPPWAHKPWRRGDRIPYDYRGRNYVIENWRPYGLPPPPYGYQWVGVGSDYLLISVRSGIIAQIVIGR</sequence>
<gene>
    <name evidence="3" type="ORF">PTE30175_00748</name>
</gene>
<dbReference type="Gene3D" id="3.10.450.160">
    <property type="entry name" value="inner membrane protein cigr"/>
    <property type="match status" value="1"/>
</dbReference>
<protein>
    <recommendedName>
        <fullName evidence="5">Integral membrane protein</fullName>
    </recommendedName>
</protein>
<dbReference type="InterPro" id="IPR024572">
    <property type="entry name" value="RcnB"/>
</dbReference>
<keyword evidence="2" id="KW-1133">Transmembrane helix</keyword>
<feature type="compositionally biased region" description="Gly residues" evidence="1">
    <location>
        <begin position="78"/>
        <end position="111"/>
    </location>
</feature>
<reference evidence="3 4" key="1">
    <citation type="submission" date="2019-08" db="EMBL/GenBank/DDBJ databases">
        <authorList>
            <person name="Peeters C."/>
        </authorList>
    </citation>
    <scope>NUCLEOTIDE SEQUENCE [LARGE SCALE GENOMIC DNA]</scope>
    <source>
        <strain evidence="3 4">LMG 30175</strain>
    </source>
</reference>
<evidence type="ECO:0000313" key="4">
    <source>
        <dbReference type="Proteomes" id="UP000414233"/>
    </source>
</evidence>
<feature type="transmembrane region" description="Helical" evidence="2">
    <location>
        <begin position="44"/>
        <end position="64"/>
    </location>
</feature>
<organism evidence="3 4">
    <name type="scientific">Pandoraea terrae</name>
    <dbReference type="NCBI Taxonomy" id="1537710"/>
    <lineage>
        <taxon>Bacteria</taxon>
        <taxon>Pseudomonadati</taxon>
        <taxon>Pseudomonadota</taxon>
        <taxon>Betaproteobacteria</taxon>
        <taxon>Burkholderiales</taxon>
        <taxon>Burkholderiaceae</taxon>
        <taxon>Pandoraea</taxon>
    </lineage>
</organism>
<feature type="compositionally biased region" description="Pro residues" evidence="1">
    <location>
        <begin position="116"/>
        <end position="132"/>
    </location>
</feature>
<evidence type="ECO:0000313" key="3">
    <source>
        <dbReference type="EMBL" id="VVD74560.1"/>
    </source>
</evidence>
<keyword evidence="4" id="KW-1185">Reference proteome</keyword>
<feature type="region of interest" description="Disordered" evidence="1">
    <location>
        <begin position="66"/>
        <end position="139"/>
    </location>
</feature>
<name>A0A5E4SFY4_9BURK</name>
<evidence type="ECO:0000256" key="2">
    <source>
        <dbReference type="SAM" id="Phobius"/>
    </source>
</evidence>
<proteinExistence type="predicted"/>
<dbReference type="Pfam" id="PF11776">
    <property type="entry name" value="RcnB"/>
    <property type="match status" value="1"/>
</dbReference>
<dbReference type="Proteomes" id="UP000414233">
    <property type="component" value="Unassembled WGS sequence"/>
</dbReference>
<dbReference type="EMBL" id="CABPRZ010000002">
    <property type="protein sequence ID" value="VVD74560.1"/>
    <property type="molecule type" value="Genomic_DNA"/>
</dbReference>